<evidence type="ECO:0000313" key="3">
    <source>
        <dbReference type="Proteomes" id="UP000250675"/>
    </source>
</evidence>
<organism evidence="2 3">
    <name type="scientific">Klebsiella pneumoniae</name>
    <dbReference type="NCBI Taxonomy" id="573"/>
    <lineage>
        <taxon>Bacteria</taxon>
        <taxon>Pseudomonadati</taxon>
        <taxon>Pseudomonadota</taxon>
        <taxon>Gammaproteobacteria</taxon>
        <taxon>Enterobacterales</taxon>
        <taxon>Enterobacteriaceae</taxon>
        <taxon>Klebsiella/Raoultella group</taxon>
        <taxon>Klebsiella</taxon>
        <taxon>Klebsiella pneumoniae complex</taxon>
    </lineage>
</organism>
<keyword evidence="1" id="KW-1133">Transmembrane helix</keyword>
<dbReference type="AlphaFoldDB" id="A0A2X3CTF4"/>
<evidence type="ECO:0000313" key="2">
    <source>
        <dbReference type="EMBL" id="SQC20602.1"/>
    </source>
</evidence>
<name>A0A2X3CTF4_KLEPN</name>
<keyword evidence="1" id="KW-0472">Membrane</keyword>
<proteinExistence type="predicted"/>
<reference evidence="2 3" key="1">
    <citation type="submission" date="2018-06" db="EMBL/GenBank/DDBJ databases">
        <authorList>
            <consortium name="Pathogen Informatics"/>
            <person name="Doyle S."/>
        </authorList>
    </citation>
    <scope>NUCLEOTIDE SEQUENCE [LARGE SCALE GENOMIC DNA]</scope>
    <source>
        <strain evidence="2 3">NCTC9645</strain>
    </source>
</reference>
<accession>A0A2X3CTF4</accession>
<gene>
    <name evidence="2" type="ORF">NCTC9645_01676</name>
</gene>
<feature type="transmembrane region" description="Helical" evidence="1">
    <location>
        <begin position="53"/>
        <end position="83"/>
    </location>
</feature>
<sequence length="132" mass="15362">MNDPTQHHAYQRGVRMANLWKRVKSTILKWDSQCVSKARSHKLPGWIGHIPTAFVAIGLIVFLFGYAIVSFAGIGCMIAMWAITYIAKNIFRPIPVEVTNWNENKKSSYERFSWENEQHKNSYDKQSWDQND</sequence>
<evidence type="ECO:0000256" key="1">
    <source>
        <dbReference type="SAM" id="Phobius"/>
    </source>
</evidence>
<dbReference type="EMBL" id="UASO01000004">
    <property type="protein sequence ID" value="SQC20602.1"/>
    <property type="molecule type" value="Genomic_DNA"/>
</dbReference>
<dbReference type="Proteomes" id="UP000250675">
    <property type="component" value="Unassembled WGS sequence"/>
</dbReference>
<protein>
    <submittedName>
        <fullName evidence="2">Uncharacterized protein</fullName>
    </submittedName>
</protein>
<keyword evidence="1" id="KW-0812">Transmembrane</keyword>